<keyword evidence="2" id="KW-0479">Metal-binding</keyword>
<dbReference type="RefSeq" id="WP_377211749.1">
    <property type="nucleotide sequence ID" value="NZ_JBHTJV010000003.1"/>
</dbReference>
<sequence>MKPIRFSLNGKPVEAQCRADMTVLEWLRGEALLRGTKEGCAEGDCGACSVLVKNSGGKASRYLPTNSCILLMGQMQGATLMTVEGLAELGEAGHAIQNEMAINGASQCGFCTPGIVVALAGLLEAKKAPSESEIHDALAGNLCRCTGYRPIVEAAQKAAKSVAPRLPSAKIADSDHEAGSDESRFLLPTDLKSLLKLKKQHPEAVLLAGGTDLALDVSHARARWPLAIVTRKVEELRGIEKSKTHITFGAAVTWAEMLPMVEKHWPSFATLIRRFGSVQIRSMGTLGGNLGTASPIGDGAPSLLALGAEITLARHGKSRTLPLSDYFTGYRKTLRREDEIIESVSIPLPRKGEDFRVYKISKRYDQDISTVCGAFWVSRKAGKVEQARIAFGGMAAVPARCASAEIALVGTSLDEPAFEAASAAIAASFTPMSDMRGTADYRAKVAANLVCRFAQDLEGDIVEVMAL</sequence>
<dbReference type="SUPFAM" id="SSF54292">
    <property type="entry name" value="2Fe-2S ferredoxin-like"/>
    <property type="match status" value="1"/>
</dbReference>
<gene>
    <name evidence="8" type="primary">xdhA</name>
    <name evidence="8" type="ORF">ACFQ14_05770</name>
</gene>
<organism evidence="8 9">
    <name type="scientific">Pseudahrensia aquimaris</name>
    <dbReference type="NCBI Taxonomy" id="744461"/>
    <lineage>
        <taxon>Bacteria</taxon>
        <taxon>Pseudomonadati</taxon>
        <taxon>Pseudomonadota</taxon>
        <taxon>Alphaproteobacteria</taxon>
        <taxon>Hyphomicrobiales</taxon>
        <taxon>Ahrensiaceae</taxon>
        <taxon>Pseudahrensia</taxon>
    </lineage>
</organism>
<feature type="domain" description="2Fe-2S ferredoxin-type" evidence="6">
    <location>
        <begin position="2"/>
        <end position="86"/>
    </location>
</feature>
<dbReference type="PIRSF" id="PIRSF036557">
    <property type="entry name" value="XdhA_RC"/>
    <property type="match status" value="1"/>
</dbReference>
<dbReference type="SUPFAM" id="SSF55447">
    <property type="entry name" value="CO dehydrogenase flavoprotein C-terminal domain-like"/>
    <property type="match status" value="1"/>
</dbReference>
<dbReference type="PROSITE" id="PS00197">
    <property type="entry name" value="2FE2S_FER_1"/>
    <property type="match status" value="1"/>
</dbReference>
<dbReference type="InterPro" id="IPR036010">
    <property type="entry name" value="2Fe-2S_ferredoxin-like_sf"/>
</dbReference>
<dbReference type="EC" id="1.17.1.4" evidence="8"/>
<dbReference type="InterPro" id="IPR002346">
    <property type="entry name" value="Mopterin_DH_FAD-bd"/>
</dbReference>
<comment type="caution">
    <text evidence="8">The sequence shown here is derived from an EMBL/GenBank/DDBJ whole genome shotgun (WGS) entry which is preliminary data.</text>
</comment>
<evidence type="ECO:0000256" key="4">
    <source>
        <dbReference type="ARBA" id="ARBA00023002"/>
    </source>
</evidence>
<keyword evidence="9" id="KW-1185">Reference proteome</keyword>
<keyword evidence="1" id="KW-0285">Flavoprotein</keyword>
<dbReference type="InterPro" id="IPR005107">
    <property type="entry name" value="CO_DH_flav_C"/>
</dbReference>
<evidence type="ECO:0000313" key="9">
    <source>
        <dbReference type="Proteomes" id="UP001597101"/>
    </source>
</evidence>
<dbReference type="Gene3D" id="3.10.20.30">
    <property type="match status" value="1"/>
</dbReference>
<dbReference type="InterPro" id="IPR016169">
    <property type="entry name" value="FAD-bd_PCMH_sub2"/>
</dbReference>
<dbReference type="InterPro" id="IPR016166">
    <property type="entry name" value="FAD-bd_PCMH"/>
</dbReference>
<dbReference type="Gene3D" id="3.30.465.10">
    <property type="match status" value="1"/>
</dbReference>
<dbReference type="Pfam" id="PF00941">
    <property type="entry name" value="FAD_binding_5"/>
    <property type="match status" value="1"/>
</dbReference>
<dbReference type="InterPro" id="IPR016167">
    <property type="entry name" value="FAD-bd_PCMH_sub1"/>
</dbReference>
<dbReference type="InterPro" id="IPR006058">
    <property type="entry name" value="2Fe2S_fd_BS"/>
</dbReference>
<evidence type="ECO:0000256" key="2">
    <source>
        <dbReference type="ARBA" id="ARBA00022723"/>
    </source>
</evidence>
<dbReference type="InterPro" id="IPR012175">
    <property type="entry name" value="Xanth_DH_ssu_bac"/>
</dbReference>
<feature type="domain" description="FAD-binding PCMH-type" evidence="7">
    <location>
        <begin position="178"/>
        <end position="351"/>
    </location>
</feature>
<dbReference type="InterPro" id="IPR036884">
    <property type="entry name" value="2Fe-2S-bd_dom_sf"/>
</dbReference>
<dbReference type="NCBIfam" id="TIGR02963">
    <property type="entry name" value="xanthine_xdhA"/>
    <property type="match status" value="1"/>
</dbReference>
<dbReference type="Pfam" id="PF03450">
    <property type="entry name" value="CO_deh_flav_C"/>
    <property type="match status" value="1"/>
</dbReference>
<keyword evidence="3" id="KW-0274">FAD</keyword>
<reference evidence="9" key="1">
    <citation type="journal article" date="2019" name="Int. J. Syst. Evol. Microbiol.">
        <title>The Global Catalogue of Microorganisms (GCM) 10K type strain sequencing project: providing services to taxonomists for standard genome sequencing and annotation.</title>
        <authorList>
            <consortium name="The Broad Institute Genomics Platform"/>
            <consortium name="The Broad Institute Genome Sequencing Center for Infectious Disease"/>
            <person name="Wu L."/>
            <person name="Ma J."/>
        </authorList>
    </citation>
    <scope>NUCLEOTIDE SEQUENCE [LARGE SCALE GENOMIC DNA]</scope>
    <source>
        <strain evidence="9">CCUG 60023</strain>
    </source>
</reference>
<dbReference type="InterPro" id="IPR001041">
    <property type="entry name" value="2Fe-2S_ferredoxin-type"/>
</dbReference>
<evidence type="ECO:0000259" key="7">
    <source>
        <dbReference type="PROSITE" id="PS51387"/>
    </source>
</evidence>
<evidence type="ECO:0000256" key="3">
    <source>
        <dbReference type="ARBA" id="ARBA00022827"/>
    </source>
</evidence>
<dbReference type="EMBL" id="JBHTJV010000003">
    <property type="protein sequence ID" value="MFD0915909.1"/>
    <property type="molecule type" value="Genomic_DNA"/>
</dbReference>
<dbReference type="InterPro" id="IPR036318">
    <property type="entry name" value="FAD-bd_PCMH-like_sf"/>
</dbReference>
<dbReference type="PROSITE" id="PS51085">
    <property type="entry name" value="2FE2S_FER_2"/>
    <property type="match status" value="1"/>
</dbReference>
<dbReference type="InterPro" id="IPR036683">
    <property type="entry name" value="CO_DH_flav_C_dom_sf"/>
</dbReference>
<evidence type="ECO:0000259" key="6">
    <source>
        <dbReference type="PROSITE" id="PS51085"/>
    </source>
</evidence>
<dbReference type="InterPro" id="IPR016208">
    <property type="entry name" value="Ald_Oxase/xanthine_DH-like"/>
</dbReference>
<dbReference type="Gene3D" id="1.10.150.120">
    <property type="entry name" value="[2Fe-2S]-binding domain"/>
    <property type="match status" value="1"/>
</dbReference>
<dbReference type="InterPro" id="IPR014307">
    <property type="entry name" value="Xanthine_DH_ssu"/>
</dbReference>
<name>A0ABW3FBR7_9HYPH</name>
<proteinExistence type="predicted"/>
<dbReference type="SUPFAM" id="SSF47741">
    <property type="entry name" value="CO dehydrogenase ISP C-domain like"/>
    <property type="match status" value="1"/>
</dbReference>
<evidence type="ECO:0000313" key="8">
    <source>
        <dbReference type="EMBL" id="MFD0915909.1"/>
    </source>
</evidence>
<dbReference type="SMART" id="SM01092">
    <property type="entry name" value="CO_deh_flav_C"/>
    <property type="match status" value="1"/>
</dbReference>
<dbReference type="Gene3D" id="3.30.43.10">
    <property type="entry name" value="Uridine Diphospho-n-acetylenolpyruvylglucosamine Reductase, domain 2"/>
    <property type="match status" value="1"/>
</dbReference>
<dbReference type="Proteomes" id="UP001597101">
    <property type="component" value="Unassembled WGS sequence"/>
</dbReference>
<dbReference type="GO" id="GO:0004854">
    <property type="term" value="F:xanthine dehydrogenase activity"/>
    <property type="evidence" value="ECO:0007669"/>
    <property type="project" value="UniProtKB-EC"/>
</dbReference>
<dbReference type="Pfam" id="PF00111">
    <property type="entry name" value="Fer2"/>
    <property type="match status" value="1"/>
</dbReference>
<dbReference type="PANTHER" id="PTHR45444">
    <property type="entry name" value="XANTHINE DEHYDROGENASE"/>
    <property type="match status" value="1"/>
</dbReference>
<dbReference type="Pfam" id="PF01799">
    <property type="entry name" value="Fer2_2"/>
    <property type="match status" value="1"/>
</dbReference>
<accession>A0ABW3FBR7</accession>
<dbReference type="Gene3D" id="3.30.390.50">
    <property type="entry name" value="CO dehydrogenase flavoprotein, C-terminal domain"/>
    <property type="match status" value="1"/>
</dbReference>
<dbReference type="SUPFAM" id="SSF56176">
    <property type="entry name" value="FAD-binding/transporter-associated domain-like"/>
    <property type="match status" value="1"/>
</dbReference>
<evidence type="ECO:0000256" key="1">
    <source>
        <dbReference type="ARBA" id="ARBA00022630"/>
    </source>
</evidence>
<keyword evidence="4 8" id="KW-0560">Oxidoreductase</keyword>
<keyword evidence="5" id="KW-0408">Iron</keyword>
<dbReference type="CDD" id="cd00207">
    <property type="entry name" value="fer2"/>
    <property type="match status" value="1"/>
</dbReference>
<dbReference type="PANTHER" id="PTHR45444:SF3">
    <property type="entry name" value="XANTHINE DEHYDROGENASE"/>
    <property type="match status" value="1"/>
</dbReference>
<dbReference type="InterPro" id="IPR002888">
    <property type="entry name" value="2Fe-2S-bd"/>
</dbReference>
<dbReference type="InterPro" id="IPR012675">
    <property type="entry name" value="Beta-grasp_dom_sf"/>
</dbReference>
<dbReference type="PROSITE" id="PS51387">
    <property type="entry name" value="FAD_PCMH"/>
    <property type="match status" value="1"/>
</dbReference>
<protein>
    <submittedName>
        <fullName evidence="8">Xanthine dehydrogenase small subunit</fullName>
        <ecNumber evidence="8">1.17.1.4</ecNumber>
    </submittedName>
</protein>
<evidence type="ECO:0000256" key="5">
    <source>
        <dbReference type="ARBA" id="ARBA00023004"/>
    </source>
</evidence>